<feature type="region of interest" description="Disordered" evidence="3">
    <location>
        <begin position="495"/>
        <end position="524"/>
    </location>
</feature>
<keyword evidence="4" id="KW-0812">Transmembrane</keyword>
<feature type="region of interest" description="Disordered" evidence="3">
    <location>
        <begin position="279"/>
        <end position="300"/>
    </location>
</feature>
<dbReference type="OrthoDB" id="1053009at2759"/>
<keyword evidence="4" id="KW-0472">Membrane</keyword>
<dbReference type="AlphaFoldDB" id="A0A9Q0FIG5"/>
<dbReference type="Pfam" id="PF03759">
    <property type="entry name" value="PRONE"/>
    <property type="match status" value="1"/>
</dbReference>
<keyword evidence="7" id="KW-1185">Reference proteome</keyword>
<comment type="caution">
    <text evidence="6">The sequence shown here is derived from an EMBL/GenBank/DDBJ whole genome shotgun (WGS) entry which is preliminary data.</text>
</comment>
<dbReference type="FunFam" id="1.20.58.1310:FF:000001">
    <property type="entry name" value="Rop guanine nucleotide exchange factor 9"/>
    <property type="match status" value="1"/>
</dbReference>
<evidence type="ECO:0000256" key="3">
    <source>
        <dbReference type="SAM" id="MobiDB-lite"/>
    </source>
</evidence>
<dbReference type="InterPro" id="IPR005512">
    <property type="entry name" value="PRONE_dom"/>
</dbReference>
<evidence type="ECO:0000259" key="5">
    <source>
        <dbReference type="PROSITE" id="PS51334"/>
    </source>
</evidence>
<evidence type="ECO:0000313" key="7">
    <source>
        <dbReference type="Proteomes" id="UP001141552"/>
    </source>
</evidence>
<reference evidence="6" key="2">
    <citation type="journal article" date="2023" name="Plants (Basel)">
        <title>Annotation of the Turnera subulata (Passifloraceae) Draft Genome Reveals the S-Locus Evolved after the Divergence of Turneroideae from Passifloroideae in a Stepwise Manner.</title>
        <authorList>
            <person name="Henning P.M."/>
            <person name="Roalson E.H."/>
            <person name="Mir W."/>
            <person name="McCubbin A.G."/>
            <person name="Shore J.S."/>
        </authorList>
    </citation>
    <scope>NUCLEOTIDE SEQUENCE</scope>
    <source>
        <strain evidence="6">F60SS</strain>
    </source>
</reference>
<dbReference type="InterPro" id="IPR038937">
    <property type="entry name" value="RopGEF"/>
</dbReference>
<feature type="compositionally biased region" description="Basic and acidic residues" evidence="3">
    <location>
        <begin position="279"/>
        <end position="293"/>
    </location>
</feature>
<gene>
    <name evidence="6" type="ORF">Tsubulata_043710</name>
</gene>
<keyword evidence="4" id="KW-1133">Transmembrane helix</keyword>
<dbReference type="EMBL" id="JAKUCV010005218">
    <property type="protein sequence ID" value="KAJ4832069.1"/>
    <property type="molecule type" value="Genomic_DNA"/>
</dbReference>
<evidence type="ECO:0000256" key="1">
    <source>
        <dbReference type="ARBA" id="ARBA00022658"/>
    </source>
</evidence>
<sequence>MVRAVEHEQEQESLRSRLFNFRGILDSSAGGAKHVKSLSVDESAGMAEASVGGGDSKAGVKSQGSSPVKESDTQQSATPQKSGNDKGPKPKPAKPEPPPVEKDKGKKNIHLISPYFFSFLELNILTMFVFFWTLIRKSYCLDAVIEQMKERFAKLLLGEDMSGGGKGVSSALALSNAITNLAASVFGEQSRLEPMPPERRGRWRREIDLLLSVTDYIVEFVASQQKAKNGTNMEIMTTRQRTDLHMNIPALRKLDAMLLDCLDNFEGEQEFCYVSKDAPDSEKQGAKRKDDKWWLPTPKVPPNGLSEKARKFLQYQKDSVNQVLKAAMAINAQVLSEMEIPDNYIENLPKNGRASLGDSIYRCITVEFFDPDQFLSTMDLSSEHKILDLKNRIEASIVIWKRKMNQKDSKSTWGSAVSMEKRELFEERAETILLILKHRFPGIPQSALDISKIQYNRDVGQAILESYSRILESLAFTVMSRIEDVLYADYVTQNPSQAGQKRNPLEPQATSPPPEEAEPEANTMESNSAMTLSDFMGWNFDQCETEVPKRDSTGGDETPKEESKLAQKLAQVVTNKKTSYLENLGGVRSPTSRH</sequence>
<dbReference type="Proteomes" id="UP001141552">
    <property type="component" value="Unassembled WGS sequence"/>
</dbReference>
<feature type="domain" description="PRONE" evidence="5">
    <location>
        <begin position="135"/>
        <end position="499"/>
    </location>
</feature>
<feature type="region of interest" description="Disordered" evidence="3">
    <location>
        <begin position="46"/>
        <end position="105"/>
    </location>
</feature>
<dbReference type="PANTHER" id="PTHR33101:SF10">
    <property type="entry name" value="ROP GUANINE NUCLEOTIDE EXCHANGE FACTOR 12"/>
    <property type="match status" value="1"/>
</dbReference>
<accession>A0A9Q0FIG5</accession>
<name>A0A9Q0FIG5_9ROSI</name>
<feature type="compositionally biased region" description="Polar residues" evidence="3">
    <location>
        <begin position="62"/>
        <end position="82"/>
    </location>
</feature>
<proteinExistence type="predicted"/>
<dbReference type="FunFam" id="1.20.58.2010:FF:000003">
    <property type="entry name" value="Rop guanine nucleotide exchange factor 14"/>
    <property type="match status" value="1"/>
</dbReference>
<evidence type="ECO:0000313" key="6">
    <source>
        <dbReference type="EMBL" id="KAJ4832069.1"/>
    </source>
</evidence>
<dbReference type="Gene3D" id="1.20.58.1310">
    <property type="entry name" value="PRONE domain, subdomain 2"/>
    <property type="match status" value="1"/>
</dbReference>
<keyword evidence="1 2" id="KW-0344">Guanine-nucleotide releasing factor</keyword>
<reference evidence="6" key="1">
    <citation type="submission" date="2022-02" db="EMBL/GenBank/DDBJ databases">
        <authorList>
            <person name="Henning P.M."/>
            <person name="McCubbin A.G."/>
            <person name="Shore J.S."/>
        </authorList>
    </citation>
    <scope>NUCLEOTIDE SEQUENCE</scope>
    <source>
        <strain evidence="6">F60SS</strain>
        <tissue evidence="6">Leaves</tissue>
    </source>
</reference>
<evidence type="ECO:0000256" key="4">
    <source>
        <dbReference type="SAM" id="Phobius"/>
    </source>
</evidence>
<dbReference type="PANTHER" id="PTHR33101">
    <property type="entry name" value="ROP GUANINE NUCLEOTIDE EXCHANGE FACTOR 1"/>
    <property type="match status" value="1"/>
</dbReference>
<feature type="compositionally biased region" description="Basic and acidic residues" evidence="3">
    <location>
        <begin position="546"/>
        <end position="565"/>
    </location>
</feature>
<dbReference type="Gene3D" id="1.20.58.2010">
    <property type="entry name" value="PRONE domain, subdomain 1"/>
    <property type="match status" value="1"/>
</dbReference>
<feature type="region of interest" description="Disordered" evidence="3">
    <location>
        <begin position="543"/>
        <end position="570"/>
    </location>
</feature>
<evidence type="ECO:0000256" key="2">
    <source>
        <dbReference type="PROSITE-ProRule" id="PRU00663"/>
    </source>
</evidence>
<dbReference type="PROSITE" id="PS51334">
    <property type="entry name" value="PRONE"/>
    <property type="match status" value="1"/>
</dbReference>
<dbReference type="GO" id="GO:0005085">
    <property type="term" value="F:guanyl-nucleotide exchange factor activity"/>
    <property type="evidence" value="ECO:0007669"/>
    <property type="project" value="UniProtKB-UniRule"/>
</dbReference>
<dbReference type="FunFam" id="1.20.58.2010:FF:000001">
    <property type="entry name" value="Rop guanine nucleotide exchange factor 14"/>
    <property type="match status" value="1"/>
</dbReference>
<organism evidence="6 7">
    <name type="scientific">Turnera subulata</name>
    <dbReference type="NCBI Taxonomy" id="218843"/>
    <lineage>
        <taxon>Eukaryota</taxon>
        <taxon>Viridiplantae</taxon>
        <taxon>Streptophyta</taxon>
        <taxon>Embryophyta</taxon>
        <taxon>Tracheophyta</taxon>
        <taxon>Spermatophyta</taxon>
        <taxon>Magnoliopsida</taxon>
        <taxon>eudicotyledons</taxon>
        <taxon>Gunneridae</taxon>
        <taxon>Pentapetalae</taxon>
        <taxon>rosids</taxon>
        <taxon>fabids</taxon>
        <taxon>Malpighiales</taxon>
        <taxon>Passifloraceae</taxon>
        <taxon>Turnera</taxon>
    </lineage>
</organism>
<protein>
    <recommendedName>
        <fullName evidence="5">PRONE domain-containing protein</fullName>
    </recommendedName>
</protein>
<feature type="transmembrane region" description="Helical" evidence="4">
    <location>
        <begin position="112"/>
        <end position="135"/>
    </location>
</feature>